<evidence type="ECO:0000313" key="2">
    <source>
        <dbReference type="EMBL" id="KKU61257.1"/>
    </source>
</evidence>
<dbReference type="EMBL" id="LCNT01000004">
    <property type="protein sequence ID" value="KKU61257.1"/>
    <property type="molecule type" value="Genomic_DNA"/>
</dbReference>
<evidence type="ECO:0000256" key="1">
    <source>
        <dbReference type="SAM" id="Phobius"/>
    </source>
</evidence>
<proteinExistence type="predicted"/>
<reference evidence="2 3" key="1">
    <citation type="journal article" date="2015" name="Nature">
        <title>rRNA introns, odd ribosomes, and small enigmatic genomes across a large radiation of phyla.</title>
        <authorList>
            <person name="Brown C.T."/>
            <person name="Hug L.A."/>
            <person name="Thomas B.C."/>
            <person name="Sharon I."/>
            <person name="Castelle C.J."/>
            <person name="Singh A."/>
            <person name="Wilkins M.J."/>
            <person name="Williams K.H."/>
            <person name="Banfield J.F."/>
        </authorList>
    </citation>
    <scope>NUCLEOTIDE SEQUENCE [LARGE SCALE GENOMIC DNA]</scope>
</reference>
<dbReference type="AlphaFoldDB" id="A0A0G1RVU8"/>
<organism evidence="2 3">
    <name type="scientific">Candidatus Beckwithbacteria bacterium GW2011_GWB1_47_15</name>
    <dbReference type="NCBI Taxonomy" id="1618371"/>
    <lineage>
        <taxon>Bacteria</taxon>
        <taxon>Candidatus Beckwithiibacteriota</taxon>
    </lineage>
</organism>
<name>A0A0G1RVU8_9BACT</name>
<comment type="caution">
    <text evidence="2">The sequence shown here is derived from an EMBL/GenBank/DDBJ whole genome shotgun (WGS) entry which is preliminary data.</text>
</comment>
<keyword evidence="1" id="KW-1133">Transmembrane helix</keyword>
<keyword evidence="1" id="KW-0472">Membrane</keyword>
<keyword evidence="1" id="KW-0812">Transmembrane</keyword>
<accession>A0A0G1RVU8</accession>
<evidence type="ECO:0000313" key="3">
    <source>
        <dbReference type="Proteomes" id="UP000033860"/>
    </source>
</evidence>
<feature type="transmembrane region" description="Helical" evidence="1">
    <location>
        <begin position="20"/>
        <end position="42"/>
    </location>
</feature>
<dbReference type="Proteomes" id="UP000033860">
    <property type="component" value="Unassembled WGS sequence"/>
</dbReference>
<sequence length="183" mass="19648">MLSTKLEARNSKAAFSLIEILVALGGLVVLSVLAISFFFLTLTQRDEAVAESSAVEQTEAAFALVGRAVRAAQTITVSEAGTRLELTGASECWLFDWDEINGELKYGRTQGSSCSLPAGADERVTSQTAEIENVSFSLLAPDDSSRSIEMTLGVAVFRPLASSQQTFSQVFVNVVDERGEEDD</sequence>
<evidence type="ECO:0008006" key="4">
    <source>
        <dbReference type="Google" id="ProtNLM"/>
    </source>
</evidence>
<gene>
    <name evidence="2" type="ORF">UX85_C0004G0179</name>
</gene>
<protein>
    <recommendedName>
        <fullName evidence="4">Prepilin-type N-terminal cleavage/methylation domain-containing protein</fullName>
    </recommendedName>
</protein>